<dbReference type="SUPFAM" id="SSF52540">
    <property type="entry name" value="P-loop containing nucleoside triphosphate hydrolases"/>
    <property type="match status" value="1"/>
</dbReference>
<keyword evidence="4" id="KW-1185">Reference proteome</keyword>
<dbReference type="SMART" id="SM00833">
    <property type="entry name" value="CobW_C"/>
    <property type="match status" value="1"/>
</dbReference>
<organism evidence="3 4">
    <name type="scientific">Coralloluteibacterium thermophilum</name>
    <dbReference type="NCBI Taxonomy" id="2707049"/>
    <lineage>
        <taxon>Bacteria</taxon>
        <taxon>Pseudomonadati</taxon>
        <taxon>Pseudomonadota</taxon>
        <taxon>Gammaproteobacteria</taxon>
        <taxon>Lysobacterales</taxon>
        <taxon>Lysobacteraceae</taxon>
        <taxon>Coralloluteibacterium</taxon>
    </lineage>
</organism>
<proteinExistence type="predicted"/>
<evidence type="ECO:0000313" key="3">
    <source>
        <dbReference type="EMBL" id="MFC4728251.1"/>
    </source>
</evidence>
<dbReference type="Pfam" id="PF07683">
    <property type="entry name" value="CobW_C"/>
    <property type="match status" value="1"/>
</dbReference>
<dbReference type="PANTHER" id="PTHR43603">
    <property type="entry name" value="COBW DOMAIN-CONTAINING PROTEIN DDB_G0274527"/>
    <property type="match status" value="1"/>
</dbReference>
<dbReference type="InterPro" id="IPR051927">
    <property type="entry name" value="Zn_Chap_cDPG_Synth"/>
</dbReference>
<dbReference type="PANTHER" id="PTHR43603:SF1">
    <property type="entry name" value="ZINC-REGULATED GTPASE METALLOPROTEIN ACTIVATOR 1"/>
    <property type="match status" value="1"/>
</dbReference>
<dbReference type="Proteomes" id="UP001595892">
    <property type="component" value="Unassembled WGS sequence"/>
</dbReference>
<evidence type="ECO:0000259" key="2">
    <source>
        <dbReference type="SMART" id="SM00833"/>
    </source>
</evidence>
<name>A0ABV9NIY3_9GAMM</name>
<dbReference type="Gene3D" id="3.40.50.300">
    <property type="entry name" value="P-loop containing nucleotide triphosphate hydrolases"/>
    <property type="match status" value="1"/>
</dbReference>
<evidence type="ECO:0000313" key="4">
    <source>
        <dbReference type="Proteomes" id="UP001595892"/>
    </source>
</evidence>
<dbReference type="EMBL" id="JBHSGG010000024">
    <property type="protein sequence ID" value="MFC4728251.1"/>
    <property type="molecule type" value="Genomic_DNA"/>
</dbReference>
<protein>
    <submittedName>
        <fullName evidence="3">GTP-binding protein</fullName>
    </submittedName>
</protein>
<feature type="domain" description="CobW C-terminal" evidence="2">
    <location>
        <begin position="260"/>
        <end position="414"/>
    </location>
</feature>
<dbReference type="InterPro" id="IPR027417">
    <property type="entry name" value="P-loop_NTPase"/>
</dbReference>
<comment type="function">
    <text evidence="1">Zinc chaperone that directly transfers zinc cofactor to target proteins, thereby activating them. Zinc is transferred from the CXCC motif in the GTPase domain to the zinc binding site in target proteins in a process requiring GTP hydrolysis.</text>
</comment>
<gene>
    <name evidence="3" type="ORF">ACFO3Q_08725</name>
</gene>
<dbReference type="Pfam" id="PF02492">
    <property type="entry name" value="cobW"/>
    <property type="match status" value="1"/>
</dbReference>
<sequence>MNAIDPRLPVTVLSGFLGAGKTTLLNHILRNREGRRVAVIVNDMSEVNIDAALVRDGGAALSRTEETLVEFSNGCICCTLRDDLHREVRRLADAGRYDYLLIESTGISEPMPVAATFAVRDEAGRSLSDVARLDTLVTVVDAETFVRDFCSPERLADRGMAAGPDDTRGLVHLLAEQVEFADVIVLTKLDRASPEQALRTRQVVRALNRDAAIVEADRGSVPLDAVLDTGRFDFVQAQLAPGWMKELRGEHTPETEAYGITSFVYRARRPFHPQRLAALFANGLPGVIRSKGFFWLASRMDWVGELSSVGGALQYQAAGFWFAARHRVQAGRAGERLAQPAAAPLALAPEAAARHVAGAWTCHPPAPEEVGDPAEHAALLGLWDPIWGDRRQELALIGIDIDEGVLRGHLDRCLLDDAEMAEGPVAWQDHPDPFPAWQLRRAAA</sequence>
<dbReference type="RefSeq" id="WP_377004279.1">
    <property type="nucleotide sequence ID" value="NZ_JBHSGG010000024.1"/>
</dbReference>
<dbReference type="InterPro" id="IPR011629">
    <property type="entry name" value="CobW-like_C"/>
</dbReference>
<reference evidence="4" key="1">
    <citation type="journal article" date="2019" name="Int. J. Syst. Evol. Microbiol.">
        <title>The Global Catalogue of Microorganisms (GCM) 10K type strain sequencing project: providing services to taxonomists for standard genome sequencing and annotation.</title>
        <authorList>
            <consortium name="The Broad Institute Genomics Platform"/>
            <consortium name="The Broad Institute Genome Sequencing Center for Infectious Disease"/>
            <person name="Wu L."/>
            <person name="Ma J."/>
        </authorList>
    </citation>
    <scope>NUCLEOTIDE SEQUENCE [LARGE SCALE GENOMIC DNA]</scope>
    <source>
        <strain evidence="4">CGMCC 1.13574</strain>
    </source>
</reference>
<dbReference type="InterPro" id="IPR003495">
    <property type="entry name" value="CobW/HypB/UreG_nucleotide-bd"/>
</dbReference>
<comment type="caution">
    <text evidence="3">The sequence shown here is derived from an EMBL/GenBank/DDBJ whole genome shotgun (WGS) entry which is preliminary data.</text>
</comment>
<dbReference type="CDD" id="cd03112">
    <property type="entry name" value="CobW-like"/>
    <property type="match status" value="1"/>
</dbReference>
<accession>A0ABV9NIY3</accession>
<evidence type="ECO:0000256" key="1">
    <source>
        <dbReference type="ARBA" id="ARBA00045658"/>
    </source>
</evidence>